<name>A0A452UT62_URSMA</name>
<reference evidence="3" key="1">
    <citation type="submission" date="2019-03" db="UniProtKB">
        <authorList>
            <consortium name="Ensembl"/>
        </authorList>
    </citation>
    <scope>IDENTIFICATION</scope>
</reference>
<evidence type="ECO:0000256" key="2">
    <source>
        <dbReference type="SAM" id="SignalP"/>
    </source>
</evidence>
<organism evidence="3">
    <name type="scientific">Ursus maritimus</name>
    <name type="common">Polar bear</name>
    <name type="synonym">Thalarctos maritimus</name>
    <dbReference type="NCBI Taxonomy" id="29073"/>
    <lineage>
        <taxon>Eukaryota</taxon>
        <taxon>Metazoa</taxon>
        <taxon>Chordata</taxon>
        <taxon>Craniata</taxon>
        <taxon>Vertebrata</taxon>
        <taxon>Euteleostomi</taxon>
        <taxon>Mammalia</taxon>
        <taxon>Eutheria</taxon>
        <taxon>Laurasiatheria</taxon>
        <taxon>Carnivora</taxon>
        <taxon>Caniformia</taxon>
        <taxon>Ursidae</taxon>
        <taxon>Ursus</taxon>
    </lineage>
</organism>
<feature type="signal peptide" evidence="2">
    <location>
        <begin position="1"/>
        <end position="23"/>
    </location>
</feature>
<feature type="compositionally biased region" description="Polar residues" evidence="1">
    <location>
        <begin position="164"/>
        <end position="190"/>
    </location>
</feature>
<dbReference type="AlphaFoldDB" id="A0A452UT62"/>
<sequence length="267" mass="28600">MAPELPLLSVLLTLTCTLLRAPATQELWQSPPYTVAPEGGSINITCSTSRPLSGVYLKQRWPKPTSVIYYEDKKQPTVDEHFRGGHGRRGLGPWHLGGGDRSRNCAARRIRTQHVWCTRTCLTEAKTGCLPPTSTSEPGSPPPPPPCQVSLCPGQLKEDCLTQRGHTGSSLQPSGSWHPSASSRKPSLPTSCLPEALHGGSGTLGPPRRKPLCTAACCPSPHMAGGASVWMDLDSGPGGGKTEGKPSPQPRLARNKVLLFSPFRLQH</sequence>
<evidence type="ECO:0000256" key="1">
    <source>
        <dbReference type="SAM" id="MobiDB-lite"/>
    </source>
</evidence>
<dbReference type="PANTHER" id="PTHR15343">
    <property type="entry name" value="CD7"/>
    <property type="match status" value="1"/>
</dbReference>
<accession>A0A452UT62</accession>
<evidence type="ECO:0000313" key="3">
    <source>
        <dbReference type="Ensembl" id="ENSUMAP00000024302"/>
    </source>
</evidence>
<dbReference type="GO" id="GO:0016020">
    <property type="term" value="C:membrane"/>
    <property type="evidence" value="ECO:0007669"/>
    <property type="project" value="InterPro"/>
</dbReference>
<feature type="region of interest" description="Disordered" evidence="1">
    <location>
        <begin position="229"/>
        <end position="254"/>
    </location>
</feature>
<feature type="region of interest" description="Disordered" evidence="1">
    <location>
        <begin position="164"/>
        <end position="205"/>
    </location>
</feature>
<dbReference type="GO" id="GO:0002250">
    <property type="term" value="P:adaptive immune response"/>
    <property type="evidence" value="ECO:0007669"/>
    <property type="project" value="InterPro"/>
</dbReference>
<proteinExistence type="predicted"/>
<dbReference type="Ensembl" id="ENSUMAT00000028782.1">
    <property type="protein sequence ID" value="ENSUMAP00000024302.1"/>
    <property type="gene ID" value="ENSUMAG00000017690.1"/>
</dbReference>
<gene>
    <name evidence="3" type="primary">CD7</name>
</gene>
<dbReference type="PANTHER" id="PTHR15343:SF0">
    <property type="entry name" value="T-CELL ANTIGEN CD7"/>
    <property type="match status" value="1"/>
</dbReference>
<dbReference type="InterPro" id="IPR039090">
    <property type="entry name" value="CD7"/>
</dbReference>
<protein>
    <submittedName>
        <fullName evidence="3">CD7 molecule</fullName>
    </submittedName>
</protein>
<dbReference type="GO" id="GO:0038023">
    <property type="term" value="F:signaling receptor activity"/>
    <property type="evidence" value="ECO:0007669"/>
    <property type="project" value="InterPro"/>
</dbReference>
<feature type="region of interest" description="Disordered" evidence="1">
    <location>
        <begin position="128"/>
        <end position="148"/>
    </location>
</feature>
<keyword evidence="2" id="KW-0732">Signal</keyword>
<feature type="chain" id="PRO_5019045266" evidence="2">
    <location>
        <begin position="24"/>
        <end position="267"/>
    </location>
</feature>